<dbReference type="Proteomes" id="UP000030380">
    <property type="component" value="Unassembled WGS sequence"/>
</dbReference>
<organism evidence="2 3">
    <name type="scientific">Chelonobacter oris</name>
    <dbReference type="NCBI Taxonomy" id="505317"/>
    <lineage>
        <taxon>Bacteria</taxon>
        <taxon>Pseudomonadati</taxon>
        <taxon>Pseudomonadota</taxon>
        <taxon>Gammaproteobacteria</taxon>
        <taxon>Pasteurellales</taxon>
        <taxon>Pasteurellaceae</taxon>
        <taxon>Chelonobacter</taxon>
    </lineage>
</organism>
<feature type="chain" id="PRO_5001997794" description="Lipoprotein" evidence="1">
    <location>
        <begin position="25"/>
        <end position="232"/>
    </location>
</feature>
<dbReference type="STRING" id="505317.OA57_09425"/>
<keyword evidence="1" id="KW-0732">Signal</keyword>
<accession>A0A0A3ARX1</accession>
<evidence type="ECO:0000313" key="2">
    <source>
        <dbReference type="EMBL" id="KGQ69845.1"/>
    </source>
</evidence>
<comment type="caution">
    <text evidence="2">The sequence shown here is derived from an EMBL/GenBank/DDBJ whole genome shotgun (WGS) entry which is preliminary data.</text>
</comment>
<dbReference type="PROSITE" id="PS51257">
    <property type="entry name" value="PROKAR_LIPOPROTEIN"/>
    <property type="match status" value="1"/>
</dbReference>
<feature type="signal peptide" evidence="1">
    <location>
        <begin position="1"/>
        <end position="24"/>
    </location>
</feature>
<evidence type="ECO:0008006" key="4">
    <source>
        <dbReference type="Google" id="ProtNLM"/>
    </source>
</evidence>
<reference evidence="2 3" key="1">
    <citation type="submission" date="2014-11" db="EMBL/GenBank/DDBJ databases">
        <title>Draft genome sequence of Chelonobacter oris 1662T, associated with respiratory disease in Hermann's Tortoises.</title>
        <authorList>
            <person name="Kudirkiene E."/>
            <person name="Hansen M.J."/>
            <person name="Bojesen A.M."/>
        </authorList>
    </citation>
    <scope>NUCLEOTIDE SEQUENCE [LARGE SCALE GENOMIC DNA]</scope>
    <source>
        <strain evidence="2 3">1662</strain>
    </source>
</reference>
<proteinExistence type="predicted"/>
<gene>
    <name evidence="2" type="ORF">OA57_09425</name>
</gene>
<dbReference type="OrthoDB" id="5674571at2"/>
<name>A0A0A3ARX1_9PAST</name>
<dbReference type="EMBL" id="JSUM01000014">
    <property type="protein sequence ID" value="KGQ69845.1"/>
    <property type="molecule type" value="Genomic_DNA"/>
</dbReference>
<evidence type="ECO:0000313" key="3">
    <source>
        <dbReference type="Proteomes" id="UP000030380"/>
    </source>
</evidence>
<evidence type="ECO:0000256" key="1">
    <source>
        <dbReference type="SAM" id="SignalP"/>
    </source>
</evidence>
<dbReference type="AlphaFoldDB" id="A0A0A3ARX1"/>
<dbReference type="RefSeq" id="WP_034616828.1">
    <property type="nucleotide sequence ID" value="NZ_JSUM01000014.1"/>
</dbReference>
<sequence>MKHSITKAALLSTVLALTACSSLTGESGTSSTSSAADTALTRSFAQLEQAAATQNRFQYRLNDDVYQAYLSGGSVNYISRQTKDGSSKVFYKGGKLYGVQDADGSYEFDAAGKLVTVLDGNGKAVTLSAQELAKKQQELTALGKKLSAMLGTNAADRGVGAVRTGGDAKLNYLCIAKIQQVASTKRVFRSSANKANSSSRLTADVRLNGNQYYNMDCQLEGERVAGLTLTQK</sequence>
<protein>
    <recommendedName>
        <fullName evidence="4">Lipoprotein</fullName>
    </recommendedName>
</protein>
<keyword evidence="3" id="KW-1185">Reference proteome</keyword>